<name>A0A420HCY4_9PEZI</name>
<sequence length="77" mass="9275">MLLFRRPRRLRRVLFSRFYHKHIYLDNKFSGLVFIKNRSVTLAWSVKIDFSMSKITLTLSPLLNEPLSFQKNQPSIY</sequence>
<dbReference type="AlphaFoldDB" id="A0A420HCY4"/>
<dbReference type="EMBL" id="MCFK01009107">
    <property type="protein sequence ID" value="RKF55268.1"/>
    <property type="molecule type" value="Genomic_DNA"/>
</dbReference>
<organism evidence="1 2">
    <name type="scientific">Erysiphe neolycopersici</name>
    <dbReference type="NCBI Taxonomy" id="212602"/>
    <lineage>
        <taxon>Eukaryota</taxon>
        <taxon>Fungi</taxon>
        <taxon>Dikarya</taxon>
        <taxon>Ascomycota</taxon>
        <taxon>Pezizomycotina</taxon>
        <taxon>Leotiomycetes</taxon>
        <taxon>Erysiphales</taxon>
        <taxon>Erysiphaceae</taxon>
        <taxon>Erysiphe</taxon>
    </lineage>
</organism>
<reference evidence="1 2" key="1">
    <citation type="journal article" date="2018" name="BMC Genomics">
        <title>Comparative genome analyses reveal sequence features reflecting distinct modes of host-adaptation between dicot and monocot powdery mildew.</title>
        <authorList>
            <person name="Wu Y."/>
            <person name="Ma X."/>
            <person name="Pan Z."/>
            <person name="Kale S.D."/>
            <person name="Song Y."/>
            <person name="King H."/>
            <person name="Zhang Q."/>
            <person name="Presley C."/>
            <person name="Deng X."/>
            <person name="Wei C.I."/>
            <person name="Xiao S."/>
        </authorList>
    </citation>
    <scope>NUCLEOTIDE SEQUENCE [LARGE SCALE GENOMIC DNA]</scope>
    <source>
        <strain evidence="1">UMSG2</strain>
    </source>
</reference>
<proteinExistence type="predicted"/>
<evidence type="ECO:0000313" key="2">
    <source>
        <dbReference type="Proteomes" id="UP000286134"/>
    </source>
</evidence>
<evidence type="ECO:0000313" key="1">
    <source>
        <dbReference type="EMBL" id="RKF55268.1"/>
    </source>
</evidence>
<keyword evidence="2" id="KW-1185">Reference proteome</keyword>
<gene>
    <name evidence="1" type="ORF">OnM2_091031</name>
</gene>
<dbReference type="Proteomes" id="UP000286134">
    <property type="component" value="Unassembled WGS sequence"/>
</dbReference>
<accession>A0A420HCY4</accession>
<protein>
    <submittedName>
        <fullName evidence="1">Uncharacterized protein</fullName>
    </submittedName>
</protein>
<comment type="caution">
    <text evidence="1">The sequence shown here is derived from an EMBL/GenBank/DDBJ whole genome shotgun (WGS) entry which is preliminary data.</text>
</comment>